<dbReference type="AlphaFoldDB" id="A0A2T1LSN2"/>
<keyword evidence="4" id="KW-0808">Transferase</keyword>
<keyword evidence="3" id="KW-0597">Phosphoprotein</keyword>
<evidence type="ECO:0000256" key="2">
    <source>
        <dbReference type="ARBA" id="ARBA00012438"/>
    </source>
</evidence>
<dbReference type="CDD" id="cd00082">
    <property type="entry name" value="HisKA"/>
    <property type="match status" value="1"/>
</dbReference>
<gene>
    <name evidence="10" type="ORF">C7H19_21010</name>
</gene>
<dbReference type="PANTHER" id="PTHR43711:SF1">
    <property type="entry name" value="HISTIDINE KINASE 1"/>
    <property type="match status" value="1"/>
</dbReference>
<evidence type="ECO:0000256" key="3">
    <source>
        <dbReference type="ARBA" id="ARBA00022553"/>
    </source>
</evidence>
<dbReference type="PRINTS" id="PR00344">
    <property type="entry name" value="BCTRLSENSOR"/>
</dbReference>
<dbReference type="GO" id="GO:0000155">
    <property type="term" value="F:phosphorelay sensor kinase activity"/>
    <property type="evidence" value="ECO:0007669"/>
    <property type="project" value="InterPro"/>
</dbReference>
<protein>
    <recommendedName>
        <fullName evidence="2">histidine kinase</fullName>
        <ecNumber evidence="2">2.7.13.3</ecNumber>
    </recommendedName>
</protein>
<dbReference type="FunFam" id="1.10.287.130:FF:000001">
    <property type="entry name" value="Two-component sensor histidine kinase"/>
    <property type="match status" value="1"/>
</dbReference>
<organism evidence="10 11">
    <name type="scientific">Aphanothece hegewaldii CCALA 016</name>
    <dbReference type="NCBI Taxonomy" id="2107694"/>
    <lineage>
        <taxon>Bacteria</taxon>
        <taxon>Bacillati</taxon>
        <taxon>Cyanobacteriota</taxon>
        <taxon>Cyanophyceae</taxon>
        <taxon>Oscillatoriophycideae</taxon>
        <taxon>Chroococcales</taxon>
        <taxon>Aphanothecaceae</taxon>
        <taxon>Aphanothece</taxon>
    </lineage>
</organism>
<dbReference type="InterPro" id="IPR004358">
    <property type="entry name" value="Sig_transdc_His_kin-like_C"/>
</dbReference>
<dbReference type="InterPro" id="IPR036097">
    <property type="entry name" value="HisK_dim/P_sf"/>
</dbReference>
<dbReference type="InterPro" id="IPR036890">
    <property type="entry name" value="HATPase_C_sf"/>
</dbReference>
<dbReference type="NCBIfam" id="NF041735">
    <property type="entry name" value="hist_kin_RppB"/>
    <property type="match status" value="1"/>
</dbReference>
<dbReference type="FunFam" id="3.30.565.10:FF:000006">
    <property type="entry name" value="Sensor histidine kinase WalK"/>
    <property type="match status" value="1"/>
</dbReference>
<evidence type="ECO:0000313" key="11">
    <source>
        <dbReference type="Proteomes" id="UP000239001"/>
    </source>
</evidence>
<dbReference type="SUPFAM" id="SSF55874">
    <property type="entry name" value="ATPase domain of HSP90 chaperone/DNA topoisomerase II/histidine kinase"/>
    <property type="match status" value="1"/>
</dbReference>
<name>A0A2T1LSN2_9CHRO</name>
<dbReference type="InterPro" id="IPR050736">
    <property type="entry name" value="Sensor_HK_Regulatory"/>
</dbReference>
<dbReference type="EC" id="2.7.13.3" evidence="2"/>
<dbReference type="EMBL" id="PXOH01000035">
    <property type="protein sequence ID" value="PSF32926.1"/>
    <property type="molecule type" value="Genomic_DNA"/>
</dbReference>
<dbReference type="InterPro" id="IPR049835">
    <property type="entry name" value="RppB"/>
</dbReference>
<dbReference type="SUPFAM" id="SSF47384">
    <property type="entry name" value="Homodimeric domain of signal transducing histidine kinase"/>
    <property type="match status" value="1"/>
</dbReference>
<proteinExistence type="predicted"/>
<evidence type="ECO:0000256" key="7">
    <source>
        <dbReference type="ARBA" id="ARBA00023136"/>
    </source>
</evidence>
<dbReference type="Gene3D" id="1.10.287.130">
    <property type="match status" value="1"/>
</dbReference>
<keyword evidence="8" id="KW-1133">Transmembrane helix</keyword>
<evidence type="ECO:0000256" key="1">
    <source>
        <dbReference type="ARBA" id="ARBA00000085"/>
    </source>
</evidence>
<dbReference type="Proteomes" id="UP000239001">
    <property type="component" value="Unassembled WGS sequence"/>
</dbReference>
<dbReference type="InterPro" id="IPR005467">
    <property type="entry name" value="His_kinase_dom"/>
</dbReference>
<dbReference type="InterPro" id="IPR003594">
    <property type="entry name" value="HATPase_dom"/>
</dbReference>
<dbReference type="SMART" id="SM00388">
    <property type="entry name" value="HisKA"/>
    <property type="match status" value="1"/>
</dbReference>
<keyword evidence="7 8" id="KW-0472">Membrane</keyword>
<evidence type="ECO:0000313" key="10">
    <source>
        <dbReference type="EMBL" id="PSF32926.1"/>
    </source>
</evidence>
<accession>A0A2T1LSN2</accession>
<feature type="domain" description="Histidine kinase" evidence="9">
    <location>
        <begin position="232"/>
        <end position="451"/>
    </location>
</feature>
<evidence type="ECO:0000256" key="8">
    <source>
        <dbReference type="SAM" id="Phobius"/>
    </source>
</evidence>
<feature type="transmembrane region" description="Helical" evidence="8">
    <location>
        <begin position="187"/>
        <end position="212"/>
    </location>
</feature>
<dbReference type="CDD" id="cd00075">
    <property type="entry name" value="HATPase"/>
    <property type="match status" value="1"/>
</dbReference>
<reference evidence="10 11" key="1">
    <citation type="submission" date="2018-03" db="EMBL/GenBank/DDBJ databases">
        <title>The ancient ancestry and fast evolution of plastids.</title>
        <authorList>
            <person name="Moore K.R."/>
            <person name="Magnabosco C."/>
            <person name="Momper L."/>
            <person name="Gold D.A."/>
            <person name="Bosak T."/>
            <person name="Fournier G.P."/>
        </authorList>
    </citation>
    <scope>NUCLEOTIDE SEQUENCE [LARGE SCALE GENOMIC DNA]</scope>
    <source>
        <strain evidence="10 11">CCALA 016</strain>
    </source>
</reference>
<evidence type="ECO:0000256" key="6">
    <source>
        <dbReference type="ARBA" id="ARBA00023012"/>
    </source>
</evidence>
<feature type="transmembrane region" description="Helical" evidence="8">
    <location>
        <begin position="16"/>
        <end position="36"/>
    </location>
</feature>
<dbReference type="PROSITE" id="PS50109">
    <property type="entry name" value="HIS_KIN"/>
    <property type="match status" value="1"/>
</dbReference>
<keyword evidence="11" id="KW-1185">Reference proteome</keyword>
<dbReference type="InterPro" id="IPR003661">
    <property type="entry name" value="HisK_dim/P_dom"/>
</dbReference>
<reference evidence="10 11" key="2">
    <citation type="submission" date="2018-03" db="EMBL/GenBank/DDBJ databases">
        <authorList>
            <person name="Keele B.F."/>
        </authorList>
    </citation>
    <scope>NUCLEOTIDE SEQUENCE [LARGE SCALE GENOMIC DNA]</scope>
    <source>
        <strain evidence="10 11">CCALA 016</strain>
    </source>
</reference>
<dbReference type="Pfam" id="PF00512">
    <property type="entry name" value="HisKA"/>
    <property type="match status" value="1"/>
</dbReference>
<dbReference type="Pfam" id="PF02518">
    <property type="entry name" value="HATPase_c"/>
    <property type="match status" value="1"/>
</dbReference>
<dbReference type="PANTHER" id="PTHR43711">
    <property type="entry name" value="TWO-COMPONENT HISTIDINE KINASE"/>
    <property type="match status" value="1"/>
</dbReference>
<keyword evidence="5 10" id="KW-0418">Kinase</keyword>
<dbReference type="OrthoDB" id="417111at2"/>
<keyword evidence="6" id="KW-0902">Two-component regulatory system</keyword>
<sequence>MPMEPFNRTQLRLASWYALVMGAILGLCGLVSYQVTIRAYSDSMERELETVAKTLYAGIELHLKQPGRLEPFVEKLLPDVCLTDAPCLVEINPNHSHSFWKNHHIPSKVHQNDYYIRFLDSSNKLVAVSGLRVDLPTTMSSPNWQTVVDSQGKRFHQIAFPLHTLDNKLWGYLQVGRSLKDLDSRLAALKLVLLVGLPITVILIGVSSWWLAGKAVRPIYRSYLQMQQFTADVAHELRTPLTAILATLDSALRLSNVTEPEVRDTLKTIERQVNRFFELIKDLLLLSRLEQHTLDSNPQSLCLNDLMSDLIEEFSALAASVNLKLVSELRSPEPLYIFADEDQICRLFSNLIINAIQYTAPGGCITLKLSKEDRHAVFEVQDTGIGISLDAQTYIFDRFYRVQSDRSRQTGGTGLGLSIARAIAEGHGGSIRVQSEVGKGSTFTIRLPVEKTLQNKNY</sequence>
<evidence type="ECO:0000256" key="5">
    <source>
        <dbReference type="ARBA" id="ARBA00022777"/>
    </source>
</evidence>
<comment type="caution">
    <text evidence="10">The sequence shown here is derived from an EMBL/GenBank/DDBJ whole genome shotgun (WGS) entry which is preliminary data.</text>
</comment>
<evidence type="ECO:0000256" key="4">
    <source>
        <dbReference type="ARBA" id="ARBA00022679"/>
    </source>
</evidence>
<comment type="catalytic activity">
    <reaction evidence="1">
        <text>ATP + protein L-histidine = ADP + protein N-phospho-L-histidine.</text>
        <dbReference type="EC" id="2.7.13.3"/>
    </reaction>
</comment>
<dbReference type="SMART" id="SM00387">
    <property type="entry name" value="HATPase_c"/>
    <property type="match status" value="1"/>
</dbReference>
<keyword evidence="8" id="KW-0812">Transmembrane</keyword>
<dbReference type="Gene3D" id="3.30.565.10">
    <property type="entry name" value="Histidine kinase-like ATPase, C-terminal domain"/>
    <property type="match status" value="1"/>
</dbReference>
<evidence type="ECO:0000259" key="9">
    <source>
        <dbReference type="PROSITE" id="PS50109"/>
    </source>
</evidence>